<evidence type="ECO:0000259" key="17">
    <source>
        <dbReference type="Pfam" id="PF00361"/>
    </source>
</evidence>
<feature type="transmembrane region" description="Helical" evidence="16">
    <location>
        <begin position="285"/>
        <end position="303"/>
    </location>
</feature>
<feature type="transmembrane region" description="Helical" evidence="16">
    <location>
        <begin position="21"/>
        <end position="41"/>
    </location>
</feature>
<dbReference type="GO" id="GO:0003954">
    <property type="term" value="F:NADH dehydrogenase activity"/>
    <property type="evidence" value="ECO:0007669"/>
    <property type="project" value="TreeGrafter"/>
</dbReference>
<keyword evidence="14 16" id="KW-0472">Membrane</keyword>
<protein>
    <recommendedName>
        <fullName evidence="4 16">NADH-ubiquinone oxidoreductase chain 4</fullName>
        <ecNumber evidence="3 16">7.1.1.2</ecNumber>
    </recommendedName>
</protein>
<comment type="similarity">
    <text evidence="2 16">Belongs to the complex I subunit 4 family.</text>
</comment>
<dbReference type="PRINTS" id="PR01437">
    <property type="entry name" value="NUOXDRDTASE4"/>
</dbReference>
<dbReference type="GO" id="GO:0048039">
    <property type="term" value="F:ubiquinone binding"/>
    <property type="evidence" value="ECO:0007669"/>
    <property type="project" value="TreeGrafter"/>
</dbReference>
<dbReference type="EMBL" id="MK988446">
    <property type="protein sequence ID" value="QGN73884.1"/>
    <property type="molecule type" value="Genomic_DNA"/>
</dbReference>
<evidence type="ECO:0000256" key="15">
    <source>
        <dbReference type="ARBA" id="ARBA00049551"/>
    </source>
</evidence>
<keyword evidence="9 16" id="KW-0249">Electron transport</keyword>
<feature type="domain" description="NADH:quinone oxidoreductase/Mrp antiporter transmembrane" evidence="17">
    <location>
        <begin position="112"/>
        <end position="399"/>
    </location>
</feature>
<evidence type="ECO:0000256" key="16">
    <source>
        <dbReference type="RuleBase" id="RU003297"/>
    </source>
</evidence>
<feature type="transmembrane region" description="Helical" evidence="16">
    <location>
        <begin position="258"/>
        <end position="278"/>
    </location>
</feature>
<evidence type="ECO:0000256" key="13">
    <source>
        <dbReference type="ARBA" id="ARBA00023128"/>
    </source>
</evidence>
<name>A0A650AKF2_9SYLV</name>
<dbReference type="GO" id="GO:0042773">
    <property type="term" value="P:ATP synthesis coupled electron transport"/>
    <property type="evidence" value="ECO:0007669"/>
    <property type="project" value="InterPro"/>
</dbReference>
<gene>
    <name evidence="19" type="primary">ND4</name>
</gene>
<evidence type="ECO:0000256" key="2">
    <source>
        <dbReference type="ARBA" id="ARBA00009025"/>
    </source>
</evidence>
<dbReference type="NCBIfam" id="TIGR01972">
    <property type="entry name" value="NDH_I_M"/>
    <property type="match status" value="1"/>
</dbReference>
<keyword evidence="6 16" id="KW-0679">Respiratory chain</keyword>
<keyword evidence="10 16" id="KW-1133">Transmembrane helix</keyword>
<evidence type="ECO:0000256" key="9">
    <source>
        <dbReference type="ARBA" id="ARBA00022982"/>
    </source>
</evidence>
<feature type="transmembrane region" description="Helical" evidence="16">
    <location>
        <begin position="351"/>
        <end position="369"/>
    </location>
</feature>
<proteinExistence type="inferred from homology"/>
<keyword evidence="11 16" id="KW-0520">NAD</keyword>
<comment type="function">
    <text evidence="16">Core subunit of the mitochondrial membrane respiratory chain NADH dehydrogenase (Complex I) which catalyzes electron transfer from NADH through the respiratory chain, using ubiquinone as an electron acceptor. Essential for the catalytic activity and assembly of complex I.</text>
</comment>
<dbReference type="GO" id="GO:0031966">
    <property type="term" value="C:mitochondrial membrane"/>
    <property type="evidence" value="ECO:0007669"/>
    <property type="project" value="UniProtKB-SubCell"/>
</dbReference>
<comment type="subcellular location">
    <subcellularLocation>
        <location evidence="1 16">Mitochondrion membrane</location>
        <topology evidence="1 16">Multi-pass membrane protein</topology>
    </subcellularLocation>
</comment>
<evidence type="ECO:0000256" key="1">
    <source>
        <dbReference type="ARBA" id="ARBA00004225"/>
    </source>
</evidence>
<dbReference type="GO" id="GO:0015990">
    <property type="term" value="P:electron transport coupled proton transport"/>
    <property type="evidence" value="ECO:0007669"/>
    <property type="project" value="TreeGrafter"/>
</dbReference>
<dbReference type="InterPro" id="IPR000260">
    <property type="entry name" value="NADH4_N"/>
</dbReference>
<feature type="transmembrane region" description="Helical" evidence="16">
    <location>
        <begin position="225"/>
        <end position="246"/>
    </location>
</feature>
<dbReference type="Pfam" id="PF00361">
    <property type="entry name" value="Proton_antipo_M"/>
    <property type="match status" value="1"/>
</dbReference>
<evidence type="ECO:0000256" key="12">
    <source>
        <dbReference type="ARBA" id="ARBA00023075"/>
    </source>
</evidence>
<keyword evidence="13 16" id="KW-0496">Mitochondrion</keyword>
<evidence type="ECO:0000256" key="7">
    <source>
        <dbReference type="ARBA" id="ARBA00022692"/>
    </source>
</evidence>
<dbReference type="PANTHER" id="PTHR43507">
    <property type="entry name" value="NADH-UBIQUINONE OXIDOREDUCTASE CHAIN 4"/>
    <property type="match status" value="1"/>
</dbReference>
<comment type="catalytic activity">
    <reaction evidence="15 16">
        <text>a ubiquinone + NADH + 5 H(+)(in) = a ubiquinol + NAD(+) + 4 H(+)(out)</text>
        <dbReference type="Rhea" id="RHEA:29091"/>
        <dbReference type="Rhea" id="RHEA-COMP:9565"/>
        <dbReference type="Rhea" id="RHEA-COMP:9566"/>
        <dbReference type="ChEBI" id="CHEBI:15378"/>
        <dbReference type="ChEBI" id="CHEBI:16389"/>
        <dbReference type="ChEBI" id="CHEBI:17976"/>
        <dbReference type="ChEBI" id="CHEBI:57540"/>
        <dbReference type="ChEBI" id="CHEBI:57945"/>
        <dbReference type="EC" id="7.1.1.2"/>
    </reaction>
</comment>
<evidence type="ECO:0000259" key="18">
    <source>
        <dbReference type="Pfam" id="PF01059"/>
    </source>
</evidence>
<dbReference type="EC" id="7.1.1.2" evidence="3 16"/>
<keyword evidence="7 16" id="KW-0812">Transmembrane</keyword>
<dbReference type="GO" id="GO:0008137">
    <property type="term" value="F:NADH dehydrogenase (ubiquinone) activity"/>
    <property type="evidence" value="ECO:0007669"/>
    <property type="project" value="UniProtKB-UniRule"/>
</dbReference>
<feature type="domain" description="NADH:ubiquinone oxidoreductase chain 4 N-terminal" evidence="18">
    <location>
        <begin position="1"/>
        <end position="108"/>
    </location>
</feature>
<feature type="transmembrane region" description="Helical" evidence="16">
    <location>
        <begin position="309"/>
        <end position="330"/>
    </location>
</feature>
<feature type="transmembrane region" description="Helical" evidence="16">
    <location>
        <begin position="389"/>
        <end position="412"/>
    </location>
</feature>
<evidence type="ECO:0000256" key="10">
    <source>
        <dbReference type="ARBA" id="ARBA00022989"/>
    </source>
</evidence>
<dbReference type="RefSeq" id="YP_009722659.1">
    <property type="nucleotide sequence ID" value="NC_045401.1"/>
</dbReference>
<geneLocation type="mitochondrion" evidence="19"/>
<organism evidence="19">
    <name type="scientific">Fulvetta ruficapilla</name>
    <dbReference type="NCBI Taxonomy" id="204793"/>
    <lineage>
        <taxon>Eukaryota</taxon>
        <taxon>Metazoa</taxon>
        <taxon>Chordata</taxon>
        <taxon>Craniata</taxon>
        <taxon>Vertebrata</taxon>
        <taxon>Euteleostomi</taxon>
        <taxon>Archelosauria</taxon>
        <taxon>Archosauria</taxon>
        <taxon>Dinosauria</taxon>
        <taxon>Saurischia</taxon>
        <taxon>Theropoda</taxon>
        <taxon>Coelurosauria</taxon>
        <taxon>Aves</taxon>
        <taxon>Neognathae</taxon>
        <taxon>Neoaves</taxon>
        <taxon>Telluraves</taxon>
        <taxon>Australaves</taxon>
        <taxon>Passeriformes</taxon>
        <taxon>Sylvioidea</taxon>
        <taxon>Sylviidae</taxon>
        <taxon>Fulvetta</taxon>
    </lineage>
</organism>
<keyword evidence="5 16" id="KW-0813">Transport</keyword>
<evidence type="ECO:0000256" key="11">
    <source>
        <dbReference type="ARBA" id="ARBA00023027"/>
    </source>
</evidence>
<dbReference type="Pfam" id="PF01059">
    <property type="entry name" value="Oxidored_q5_N"/>
    <property type="match status" value="1"/>
</dbReference>
<sequence>MLKILIPTIMLLPLTFFSPRKYLWTNTTAYSLLIATVSLQWFVPTYYPSKGLTFWTSIDQISSPLLVLSCWLLPLMLMASQNHLEQEPTIRKRIFITTLILAQPFILVAFSASELMLFYIAFEATLIPTLILITRWGNQPERLNAGIYLLFYTLASSLPLLIAILHLHNQVGTLYFPMLKLSHPTPLTSWSSLMSGLALFLAFMVKAPLYGLHLWLPKAHVEAPIAGSMLLAALLLKLGGYGIMRITLLTNPALNNLHYPFIVLALWGALMTSAICLRQTDLKSLIAYSSVSHMGLVIAATMIQTQWAFAGAMILMIAHGLTSSMLFCLANTNYERTHSRILLLTRGMQPLLPLMAIWWLLANLTNMALPPTINLMAELTIVITLFNWSSLTIVLTGAAILLTASYTLYMLITTQRGTLPSHITSIQNSSTREHLLMALHMIPMILLIFKPELISGVPM</sequence>
<evidence type="ECO:0000256" key="8">
    <source>
        <dbReference type="ARBA" id="ARBA00022967"/>
    </source>
</evidence>
<feature type="transmembrane region" description="Helical" evidence="16">
    <location>
        <begin position="145"/>
        <end position="167"/>
    </location>
</feature>
<feature type="transmembrane region" description="Helical" evidence="16">
    <location>
        <begin position="92"/>
        <end position="110"/>
    </location>
</feature>
<evidence type="ECO:0000313" key="19">
    <source>
        <dbReference type="EMBL" id="QGN73884.1"/>
    </source>
</evidence>
<accession>A0A650AKF2</accession>
<dbReference type="CTD" id="4538"/>
<dbReference type="GeneID" id="42906557"/>
<dbReference type="PANTHER" id="PTHR43507:SF20">
    <property type="entry name" value="NADH-UBIQUINONE OXIDOREDUCTASE CHAIN 4"/>
    <property type="match status" value="1"/>
</dbReference>
<dbReference type="AlphaFoldDB" id="A0A650AKF2"/>
<evidence type="ECO:0000256" key="5">
    <source>
        <dbReference type="ARBA" id="ARBA00022448"/>
    </source>
</evidence>
<feature type="transmembrane region" description="Helical" evidence="16">
    <location>
        <begin position="187"/>
        <end position="205"/>
    </location>
</feature>
<reference evidence="19" key="1">
    <citation type="journal article" date="2019" name="Mitochondrial DNA Part B Resour">
        <title>The complete mitochondrial genome sequence of Alcippe ruficapilla (Passeriformes: Timaliidae) and phylogenetic position.</title>
        <authorList>
            <person name="Chong Q.Q."/>
            <person name="Chen Y.Y."/>
            <person name="Chen S.Y."/>
        </authorList>
    </citation>
    <scope>NUCLEOTIDE SEQUENCE</scope>
</reference>
<keyword evidence="12 16" id="KW-0830">Ubiquinone</keyword>
<feature type="transmembrane region" description="Helical" evidence="16">
    <location>
        <begin position="116"/>
        <end position="133"/>
    </location>
</feature>
<dbReference type="InterPro" id="IPR003918">
    <property type="entry name" value="NADH_UbQ_OxRdtase"/>
</dbReference>
<dbReference type="InterPro" id="IPR001750">
    <property type="entry name" value="ND/Mrp_TM"/>
</dbReference>
<evidence type="ECO:0000256" key="14">
    <source>
        <dbReference type="ARBA" id="ARBA00023136"/>
    </source>
</evidence>
<evidence type="ECO:0000256" key="6">
    <source>
        <dbReference type="ARBA" id="ARBA00022660"/>
    </source>
</evidence>
<evidence type="ECO:0000256" key="4">
    <source>
        <dbReference type="ARBA" id="ARBA00021006"/>
    </source>
</evidence>
<feature type="transmembrane region" description="Helical" evidence="16">
    <location>
        <begin position="61"/>
        <end position="80"/>
    </location>
</feature>
<keyword evidence="8" id="KW-1278">Translocase</keyword>
<evidence type="ECO:0000256" key="3">
    <source>
        <dbReference type="ARBA" id="ARBA00012944"/>
    </source>
</evidence>
<dbReference type="InterPro" id="IPR010227">
    <property type="entry name" value="NADH_Q_OxRdtase_chainM/4"/>
</dbReference>